<comment type="caution">
    <text evidence="4">The sequence shown here is derived from an EMBL/GenBank/DDBJ whole genome shotgun (WGS) entry which is preliminary data.</text>
</comment>
<reference evidence="4" key="1">
    <citation type="submission" date="2021-10" db="EMBL/GenBank/DDBJ databases">
        <authorList>
            <person name="Piombo E."/>
        </authorList>
    </citation>
    <scope>NUCLEOTIDE SEQUENCE</scope>
</reference>
<feature type="compositionally biased region" description="Polar residues" evidence="3">
    <location>
        <begin position="1"/>
        <end position="11"/>
    </location>
</feature>
<name>A0A9N9TW62_9HYPO</name>
<proteinExistence type="predicted"/>
<evidence type="ECO:0000313" key="5">
    <source>
        <dbReference type="Proteomes" id="UP000754883"/>
    </source>
</evidence>
<dbReference type="AlphaFoldDB" id="A0A9N9TW62"/>
<sequence>MTDSEITTSKTGDAESIAPESTLSLKRWPTDSSYYDLDQTPCDGKQGQVWIYAREVREQQKGICLSNTRPDVRRATKGVPRPKYPSPFWNKENLLLRTKSKLIYNPKERRKTPGWFHHPLIPGRTETFKGECKPGLIRSIFNPRDPSKFDVVVHVKTKESNNGFKKAIYHPAVKQVDKIGVVAENSNEN</sequence>
<dbReference type="GO" id="GO:0004540">
    <property type="term" value="F:RNA nuclease activity"/>
    <property type="evidence" value="ECO:0007669"/>
    <property type="project" value="InterPro"/>
</dbReference>
<dbReference type="OrthoDB" id="4499833at2759"/>
<feature type="region of interest" description="Disordered" evidence="3">
    <location>
        <begin position="1"/>
        <end position="22"/>
    </location>
</feature>
<organism evidence="4 5">
    <name type="scientific">Clonostachys byssicola</name>
    <dbReference type="NCBI Taxonomy" id="160290"/>
    <lineage>
        <taxon>Eukaryota</taxon>
        <taxon>Fungi</taxon>
        <taxon>Dikarya</taxon>
        <taxon>Ascomycota</taxon>
        <taxon>Pezizomycotina</taxon>
        <taxon>Sordariomycetes</taxon>
        <taxon>Hypocreomycetidae</taxon>
        <taxon>Hypocreales</taxon>
        <taxon>Bionectriaceae</taxon>
        <taxon>Clonostachys</taxon>
    </lineage>
</organism>
<dbReference type="GO" id="GO:0016787">
    <property type="term" value="F:hydrolase activity"/>
    <property type="evidence" value="ECO:0007669"/>
    <property type="project" value="UniProtKB-KW"/>
</dbReference>
<keyword evidence="1" id="KW-0540">Nuclease</keyword>
<keyword evidence="2" id="KW-0378">Hydrolase</keyword>
<dbReference type="EMBL" id="CABFNO020001240">
    <property type="protein sequence ID" value="CAG9971643.1"/>
    <property type="molecule type" value="Genomic_DNA"/>
</dbReference>
<dbReference type="InterPro" id="IPR016191">
    <property type="entry name" value="Ribonuclease/ribotoxin"/>
</dbReference>
<evidence type="ECO:0000256" key="2">
    <source>
        <dbReference type="ARBA" id="ARBA00022801"/>
    </source>
</evidence>
<keyword evidence="5" id="KW-1185">Reference proteome</keyword>
<accession>A0A9N9TW62</accession>
<dbReference type="SUPFAM" id="SSF53933">
    <property type="entry name" value="Microbial ribonucleases"/>
    <property type="match status" value="1"/>
</dbReference>
<evidence type="ECO:0000256" key="1">
    <source>
        <dbReference type="ARBA" id="ARBA00022722"/>
    </source>
</evidence>
<gene>
    <name evidence="4" type="ORF">CBYS24578_00000575</name>
</gene>
<protein>
    <submittedName>
        <fullName evidence="4">Uncharacterized protein</fullName>
    </submittedName>
</protein>
<dbReference type="Proteomes" id="UP000754883">
    <property type="component" value="Unassembled WGS sequence"/>
</dbReference>
<dbReference type="GO" id="GO:0003723">
    <property type="term" value="F:RNA binding"/>
    <property type="evidence" value="ECO:0007669"/>
    <property type="project" value="InterPro"/>
</dbReference>
<evidence type="ECO:0000313" key="4">
    <source>
        <dbReference type="EMBL" id="CAG9971643.1"/>
    </source>
</evidence>
<evidence type="ECO:0000256" key="3">
    <source>
        <dbReference type="SAM" id="MobiDB-lite"/>
    </source>
</evidence>